<keyword evidence="7" id="KW-0966">Cell projection</keyword>
<evidence type="ECO:0000256" key="3">
    <source>
        <dbReference type="ARBA" id="ARBA00022490"/>
    </source>
</evidence>
<dbReference type="CDD" id="cd16098">
    <property type="entry name" value="FliS"/>
    <property type="match status" value="1"/>
</dbReference>
<dbReference type="InterPro" id="IPR036584">
    <property type="entry name" value="FliS_sf"/>
</dbReference>
<dbReference type="AlphaFoldDB" id="A0A316G443"/>
<dbReference type="GO" id="GO:0044780">
    <property type="term" value="P:bacterial-type flagellum assembly"/>
    <property type="evidence" value="ECO:0007669"/>
    <property type="project" value="InterPro"/>
</dbReference>
<accession>A0A316G443</accession>
<dbReference type="Proteomes" id="UP000245790">
    <property type="component" value="Unassembled WGS sequence"/>
</dbReference>
<dbReference type="NCBIfam" id="TIGR00208">
    <property type="entry name" value="fliS"/>
    <property type="match status" value="1"/>
</dbReference>
<proteinExistence type="inferred from homology"/>
<dbReference type="GO" id="GO:0071973">
    <property type="term" value="P:bacterial-type flagellum-dependent cell motility"/>
    <property type="evidence" value="ECO:0007669"/>
    <property type="project" value="TreeGrafter"/>
</dbReference>
<comment type="subcellular location">
    <subcellularLocation>
        <location evidence="1 6">Cytoplasm</location>
        <location evidence="1 6">Cytosol</location>
    </subcellularLocation>
</comment>
<dbReference type="RefSeq" id="WP_109763978.1">
    <property type="nucleotide sequence ID" value="NZ_QGGU01000008.1"/>
</dbReference>
<evidence type="ECO:0000256" key="4">
    <source>
        <dbReference type="ARBA" id="ARBA00022795"/>
    </source>
</evidence>
<dbReference type="PIRSF" id="PIRSF039090">
    <property type="entry name" value="Flis"/>
    <property type="match status" value="1"/>
</dbReference>
<dbReference type="PANTHER" id="PTHR34773">
    <property type="entry name" value="FLAGELLAR SECRETION CHAPERONE FLIS"/>
    <property type="match status" value="1"/>
</dbReference>
<dbReference type="Pfam" id="PF02561">
    <property type="entry name" value="FliS"/>
    <property type="match status" value="1"/>
</dbReference>
<evidence type="ECO:0000256" key="6">
    <source>
        <dbReference type="PIRNR" id="PIRNR039090"/>
    </source>
</evidence>
<reference evidence="7 8" key="1">
    <citation type="submission" date="2018-05" db="EMBL/GenBank/DDBJ databases">
        <title>Genomic Encyclopedia of Type Strains, Phase IV (KMG-IV): sequencing the most valuable type-strain genomes for metagenomic binning, comparative biology and taxonomic classification.</title>
        <authorList>
            <person name="Goeker M."/>
        </authorList>
    </citation>
    <scope>NUCLEOTIDE SEQUENCE [LARGE SCALE GENOMIC DNA]</scope>
    <source>
        <strain evidence="7 8">DSM 25350</strain>
    </source>
</reference>
<comment type="similarity">
    <text evidence="2 6">Belongs to the FliS family.</text>
</comment>
<evidence type="ECO:0000256" key="2">
    <source>
        <dbReference type="ARBA" id="ARBA00008787"/>
    </source>
</evidence>
<protein>
    <recommendedName>
        <fullName evidence="6">Flagellar secretion chaperone FliS</fullName>
    </recommendedName>
</protein>
<organism evidence="7 8">
    <name type="scientific">Pleionea mediterranea</name>
    <dbReference type="NCBI Taxonomy" id="523701"/>
    <lineage>
        <taxon>Bacteria</taxon>
        <taxon>Pseudomonadati</taxon>
        <taxon>Pseudomonadota</taxon>
        <taxon>Gammaproteobacteria</taxon>
        <taxon>Oceanospirillales</taxon>
        <taxon>Pleioneaceae</taxon>
        <taxon>Pleionea</taxon>
    </lineage>
</organism>
<sequence length="140" mass="15549">MSLRGLNAYQKTSTQSGVIDANPHRLIQMLMEGALEKMSKAKGFIDRKEYDKKSHHISWAIKIINGLRDSLDADAGGDLSNNLDDLYEYAIHNLITANQTNNIENVDSAISVIKNIKEGWDGIEDEAKKIFSSNQKTAAV</sequence>
<evidence type="ECO:0000256" key="5">
    <source>
        <dbReference type="ARBA" id="ARBA00023186"/>
    </source>
</evidence>
<dbReference type="PANTHER" id="PTHR34773:SF1">
    <property type="entry name" value="FLAGELLAR SECRETION CHAPERONE FLIS"/>
    <property type="match status" value="1"/>
</dbReference>
<dbReference type="OrthoDB" id="9792010at2"/>
<keyword evidence="8" id="KW-1185">Reference proteome</keyword>
<gene>
    <name evidence="7" type="ORF">C8D97_10886</name>
</gene>
<keyword evidence="5" id="KW-0143">Chaperone</keyword>
<dbReference type="SUPFAM" id="SSF101116">
    <property type="entry name" value="Flagellar export chaperone FliS"/>
    <property type="match status" value="1"/>
</dbReference>
<keyword evidence="3 6" id="KW-0963">Cytoplasm</keyword>
<dbReference type="InterPro" id="IPR003713">
    <property type="entry name" value="FliS"/>
</dbReference>
<evidence type="ECO:0000313" key="8">
    <source>
        <dbReference type="Proteomes" id="UP000245790"/>
    </source>
</evidence>
<name>A0A316G443_9GAMM</name>
<evidence type="ECO:0000256" key="1">
    <source>
        <dbReference type="ARBA" id="ARBA00004514"/>
    </source>
</evidence>
<comment type="caution">
    <text evidence="7">The sequence shown here is derived from an EMBL/GenBank/DDBJ whole genome shotgun (WGS) entry which is preliminary data.</text>
</comment>
<dbReference type="Gene3D" id="1.20.120.340">
    <property type="entry name" value="Flagellar protein FliS"/>
    <property type="match status" value="1"/>
</dbReference>
<keyword evidence="7" id="KW-0969">Cilium</keyword>
<evidence type="ECO:0000313" key="7">
    <source>
        <dbReference type="EMBL" id="PWK49177.1"/>
    </source>
</evidence>
<dbReference type="EMBL" id="QGGU01000008">
    <property type="protein sequence ID" value="PWK49177.1"/>
    <property type="molecule type" value="Genomic_DNA"/>
</dbReference>
<keyword evidence="4 6" id="KW-1005">Bacterial flagellum biogenesis</keyword>
<dbReference type="GO" id="GO:0005829">
    <property type="term" value="C:cytosol"/>
    <property type="evidence" value="ECO:0007669"/>
    <property type="project" value="UniProtKB-SubCell"/>
</dbReference>
<keyword evidence="7" id="KW-0282">Flagellum</keyword>